<name>A0A1X6ZRU1_9RHOB</name>
<dbReference type="RefSeq" id="WP_085827714.1">
    <property type="nucleotide sequence ID" value="NZ_FWFJ01000028.1"/>
</dbReference>
<dbReference type="AlphaFoldDB" id="A0A1X6ZRU1"/>
<proteinExistence type="predicted"/>
<protein>
    <submittedName>
        <fullName evidence="1">Uncharacterized protein</fullName>
    </submittedName>
</protein>
<evidence type="ECO:0000313" key="1">
    <source>
        <dbReference type="EMBL" id="SLN59435.1"/>
    </source>
</evidence>
<dbReference type="Proteomes" id="UP000194012">
    <property type="component" value="Unassembled WGS sequence"/>
</dbReference>
<accession>A0A1X6ZRU1</accession>
<reference evidence="2" key="1">
    <citation type="submission" date="2017-03" db="EMBL/GenBank/DDBJ databases">
        <authorList>
            <person name="Rodrigo-Torres L."/>
            <person name="Arahal R.D."/>
            <person name="Lucena T."/>
        </authorList>
    </citation>
    <scope>NUCLEOTIDE SEQUENCE [LARGE SCALE GENOMIC DNA]</scope>
    <source>
        <strain evidence="2">CECT 8370</strain>
    </source>
</reference>
<organism evidence="1 2">
    <name type="scientific">Roseovarius gaetbuli</name>
    <dbReference type="NCBI Taxonomy" id="1356575"/>
    <lineage>
        <taxon>Bacteria</taxon>
        <taxon>Pseudomonadati</taxon>
        <taxon>Pseudomonadota</taxon>
        <taxon>Alphaproteobacteria</taxon>
        <taxon>Rhodobacterales</taxon>
        <taxon>Roseobacteraceae</taxon>
        <taxon>Roseovarius</taxon>
    </lineage>
</organism>
<gene>
    <name evidence="1" type="ORF">ROG8370_02737</name>
</gene>
<dbReference type="OrthoDB" id="9797755at2"/>
<sequence length="82" mass="8977">MACLQGYPCLGKVGNDTASLSGVDVIDISDLPVVSPTGHLYHLYNAEIGHDLKKIFNEGKSANERRNLVQVGDNPWKLQPEE</sequence>
<keyword evidence="2" id="KW-1185">Reference proteome</keyword>
<dbReference type="EMBL" id="FWFJ01000028">
    <property type="protein sequence ID" value="SLN59435.1"/>
    <property type="molecule type" value="Genomic_DNA"/>
</dbReference>
<evidence type="ECO:0000313" key="2">
    <source>
        <dbReference type="Proteomes" id="UP000194012"/>
    </source>
</evidence>